<dbReference type="AlphaFoldDB" id="A0A1R2CL58"/>
<comment type="caution">
    <text evidence="1">The sequence shown here is derived from an EMBL/GenBank/DDBJ whole genome shotgun (WGS) entry which is preliminary data.</text>
</comment>
<dbReference type="Proteomes" id="UP000187209">
    <property type="component" value="Unassembled WGS sequence"/>
</dbReference>
<evidence type="ECO:0000313" key="1">
    <source>
        <dbReference type="EMBL" id="OMJ89721.1"/>
    </source>
</evidence>
<accession>A0A1R2CL58</accession>
<protein>
    <submittedName>
        <fullName evidence="1">Uncharacterized protein</fullName>
    </submittedName>
</protein>
<evidence type="ECO:0000313" key="2">
    <source>
        <dbReference type="Proteomes" id="UP000187209"/>
    </source>
</evidence>
<sequence>MSILQAVRIQKIQISHPRTKSVQSRVEPGNHIDLDDRNSRYEVLTKNPNSFSKYFYSEEKEVQTQNFLKPSANNQVLINYDELFKSHRNSIEKEVMLIFNGKNSAQKSELSIQTEGLVPQRPEPPTESYQPKYEKLKDLLKLAKKLRPKTPKAGCSSPISISKAKIGHKIRVLPCNKSFAFKAKANFSRANTPKVQNRKYASLASEIVICQNSNKSGNLVKKDSTQRKRIALGNRSQTPVNTYFKMEFKGLCNKMTSPNAFQNAAFFKEL</sequence>
<reference evidence="1 2" key="1">
    <citation type="submission" date="2016-11" db="EMBL/GenBank/DDBJ databases">
        <title>The macronuclear genome of Stentor coeruleus: a giant cell with tiny introns.</title>
        <authorList>
            <person name="Slabodnick M."/>
            <person name="Ruby J.G."/>
            <person name="Reiff S.B."/>
            <person name="Swart E.C."/>
            <person name="Gosai S."/>
            <person name="Prabakaran S."/>
            <person name="Witkowska E."/>
            <person name="Larue G.E."/>
            <person name="Fisher S."/>
            <person name="Freeman R.M."/>
            <person name="Gunawardena J."/>
            <person name="Chu W."/>
            <person name="Stover N.A."/>
            <person name="Gregory B.D."/>
            <person name="Nowacki M."/>
            <person name="Derisi J."/>
            <person name="Roy S.W."/>
            <person name="Marshall W.F."/>
            <person name="Sood P."/>
        </authorList>
    </citation>
    <scope>NUCLEOTIDE SEQUENCE [LARGE SCALE GENOMIC DNA]</scope>
    <source>
        <strain evidence="1">WM001</strain>
    </source>
</reference>
<dbReference type="EMBL" id="MPUH01000119">
    <property type="protein sequence ID" value="OMJ89721.1"/>
    <property type="molecule type" value="Genomic_DNA"/>
</dbReference>
<proteinExistence type="predicted"/>
<name>A0A1R2CL58_9CILI</name>
<keyword evidence="2" id="KW-1185">Reference proteome</keyword>
<organism evidence="1 2">
    <name type="scientific">Stentor coeruleus</name>
    <dbReference type="NCBI Taxonomy" id="5963"/>
    <lineage>
        <taxon>Eukaryota</taxon>
        <taxon>Sar</taxon>
        <taxon>Alveolata</taxon>
        <taxon>Ciliophora</taxon>
        <taxon>Postciliodesmatophora</taxon>
        <taxon>Heterotrichea</taxon>
        <taxon>Heterotrichida</taxon>
        <taxon>Stentoridae</taxon>
        <taxon>Stentor</taxon>
    </lineage>
</organism>
<gene>
    <name evidence="1" type="ORF">SteCoe_8086</name>
</gene>